<dbReference type="InParanoid" id="A0A1V8SVF9"/>
<reference evidence="3" key="1">
    <citation type="submission" date="2017-03" db="EMBL/GenBank/DDBJ databases">
        <title>Genomes of endolithic fungi from Antarctica.</title>
        <authorList>
            <person name="Coleine C."/>
            <person name="Masonjones S."/>
            <person name="Stajich J.E."/>
        </authorList>
    </citation>
    <scope>NUCLEOTIDE SEQUENCE [LARGE SCALE GENOMIC DNA]</scope>
    <source>
        <strain evidence="3">CCFEE 5527</strain>
    </source>
</reference>
<name>A0A1V8SVF9_9PEZI</name>
<dbReference type="EMBL" id="NAJO01000026">
    <property type="protein sequence ID" value="OQO03044.1"/>
    <property type="molecule type" value="Genomic_DNA"/>
</dbReference>
<organism evidence="2 3">
    <name type="scientific">Cryoendolithus antarcticus</name>
    <dbReference type="NCBI Taxonomy" id="1507870"/>
    <lineage>
        <taxon>Eukaryota</taxon>
        <taxon>Fungi</taxon>
        <taxon>Dikarya</taxon>
        <taxon>Ascomycota</taxon>
        <taxon>Pezizomycotina</taxon>
        <taxon>Dothideomycetes</taxon>
        <taxon>Dothideomycetidae</taxon>
        <taxon>Cladosporiales</taxon>
        <taxon>Cladosporiaceae</taxon>
        <taxon>Cryoendolithus</taxon>
    </lineage>
</organism>
<proteinExistence type="predicted"/>
<feature type="compositionally biased region" description="Polar residues" evidence="1">
    <location>
        <begin position="377"/>
        <end position="386"/>
    </location>
</feature>
<evidence type="ECO:0000256" key="1">
    <source>
        <dbReference type="SAM" id="MobiDB-lite"/>
    </source>
</evidence>
<feature type="region of interest" description="Disordered" evidence="1">
    <location>
        <begin position="355"/>
        <end position="407"/>
    </location>
</feature>
<dbReference type="Proteomes" id="UP000192596">
    <property type="component" value="Unassembled WGS sequence"/>
</dbReference>
<gene>
    <name evidence="2" type="ORF">B0A48_11328</name>
</gene>
<keyword evidence="3" id="KW-1185">Reference proteome</keyword>
<dbReference type="AlphaFoldDB" id="A0A1V8SVF9"/>
<protein>
    <submittedName>
        <fullName evidence="2">Uncharacterized protein</fullName>
    </submittedName>
</protein>
<feature type="region of interest" description="Disordered" evidence="1">
    <location>
        <begin position="161"/>
        <end position="183"/>
    </location>
</feature>
<sequence length="407" mass="44465">MAEFFDYDAYFEKFGQQDDFDYQDPNLFSNTTTATLPLDGAVAQQPLVPNAVNSTAGEFNFDLSMETPAQHMAPMQQLPVAPMTFPATAMGAPQIYGAPANTIFQQDFALEMPQQLEPANAIGFGDLFSDTPQVYPTLNEGELNGSGATANALIQPNPRYNAADAPQKTIPTPPLSPERQEPSPYEHQAVSNYAQPQIPTYSMADHTMYQQPTPAETLEQAHHFEDFNAPPALQGGAPASANMNRVNDNGTRATTKTKKARVAVIDAEEYDKTTFDHAMARINRFIVHGADGMLRVGKQPPRREDRNWNPMVEHAAWTEIGNGVRKNAACYLLEDGNDKAAKRALLDRARKNRLQVPKRQADKAKKTALKAAKMVQSKLSRSNGLSTGAADGAPDHDNASHSTPCPP</sequence>
<evidence type="ECO:0000313" key="2">
    <source>
        <dbReference type="EMBL" id="OQO03044.1"/>
    </source>
</evidence>
<comment type="caution">
    <text evidence="2">The sequence shown here is derived from an EMBL/GenBank/DDBJ whole genome shotgun (WGS) entry which is preliminary data.</text>
</comment>
<accession>A0A1V8SVF9</accession>
<evidence type="ECO:0000313" key="3">
    <source>
        <dbReference type="Proteomes" id="UP000192596"/>
    </source>
</evidence>